<feature type="region of interest" description="Disordered" evidence="2">
    <location>
        <begin position="98"/>
        <end position="182"/>
    </location>
</feature>
<feature type="region of interest" description="Disordered" evidence="2">
    <location>
        <begin position="351"/>
        <end position="375"/>
    </location>
</feature>
<organism evidence="3">
    <name type="scientific">Tanacetum cinerariifolium</name>
    <name type="common">Dalmatian daisy</name>
    <name type="synonym">Chrysanthemum cinerariifolium</name>
    <dbReference type="NCBI Taxonomy" id="118510"/>
    <lineage>
        <taxon>Eukaryota</taxon>
        <taxon>Viridiplantae</taxon>
        <taxon>Streptophyta</taxon>
        <taxon>Embryophyta</taxon>
        <taxon>Tracheophyta</taxon>
        <taxon>Spermatophyta</taxon>
        <taxon>Magnoliopsida</taxon>
        <taxon>eudicotyledons</taxon>
        <taxon>Gunneridae</taxon>
        <taxon>Pentapetalae</taxon>
        <taxon>asterids</taxon>
        <taxon>campanulids</taxon>
        <taxon>Asterales</taxon>
        <taxon>Asteraceae</taxon>
        <taxon>Asteroideae</taxon>
        <taxon>Anthemideae</taxon>
        <taxon>Anthemidinae</taxon>
        <taxon>Tanacetum</taxon>
    </lineage>
</organism>
<evidence type="ECO:0000256" key="1">
    <source>
        <dbReference type="SAM" id="Coils"/>
    </source>
</evidence>
<proteinExistence type="predicted"/>
<accession>A0A699KP23</accession>
<keyword evidence="1" id="KW-0175">Coiled coil</keyword>
<reference evidence="3" key="1">
    <citation type="journal article" date="2019" name="Sci. Rep.">
        <title>Draft genome of Tanacetum cinerariifolium, the natural source of mosquito coil.</title>
        <authorList>
            <person name="Yamashiro T."/>
            <person name="Shiraishi A."/>
            <person name="Satake H."/>
            <person name="Nakayama K."/>
        </authorList>
    </citation>
    <scope>NUCLEOTIDE SEQUENCE</scope>
</reference>
<evidence type="ECO:0000313" key="3">
    <source>
        <dbReference type="EMBL" id="GFA98075.1"/>
    </source>
</evidence>
<feature type="compositionally biased region" description="Polar residues" evidence="2">
    <location>
        <begin position="117"/>
        <end position="143"/>
    </location>
</feature>
<feature type="coiled-coil region" evidence="1">
    <location>
        <begin position="223"/>
        <end position="268"/>
    </location>
</feature>
<dbReference type="AlphaFoldDB" id="A0A699KP23"/>
<comment type="caution">
    <text evidence="3">The sequence shown here is derived from an EMBL/GenBank/DDBJ whole genome shotgun (WGS) entry which is preliminary data.</text>
</comment>
<feature type="non-terminal residue" evidence="3">
    <location>
        <position position="1"/>
    </location>
</feature>
<sequence length="375" mass="41182">YVSHIRQFWSTARIETTNEGTKILTTMDGKLKTISESSIRRNLKLNDVEGISTLLDIELFENLALMGMSSVAILPLQWVNSPSFSGWTVPLFDSMLGHQGEGSRTPTEPHHTPSPEAQQSPLTASSSPLQPTKTTKPIPSSRPTEIPTLRQYSRRARIAQSSVLPTAIDEPTSSSGDDSQGEACLTVSGLEAGQDRANIIKTSTLPHDSTPRVTSIAVDEGSMQRQLNELTDLCTRLQRQQTEMATKIAAKDLEISNLKARIKFFEDKDRGGAKPSGEDATIKGRTVEVSTVGIPTGSGMIPIASPIFTTASVVTPYSRLKGKKKMVESDTPKKKKLQEHIDVHVAREMEEQMAREDQRRNEQIAKDAEIARIHA</sequence>
<dbReference type="EMBL" id="BKCJ010526732">
    <property type="protein sequence ID" value="GFA98075.1"/>
    <property type="molecule type" value="Genomic_DNA"/>
</dbReference>
<protein>
    <submittedName>
        <fullName evidence="3">Uncharacterized protein</fullName>
    </submittedName>
</protein>
<gene>
    <name evidence="3" type="ORF">Tci_670047</name>
</gene>
<evidence type="ECO:0000256" key="2">
    <source>
        <dbReference type="SAM" id="MobiDB-lite"/>
    </source>
</evidence>
<name>A0A699KP23_TANCI</name>
<feature type="non-terminal residue" evidence="3">
    <location>
        <position position="375"/>
    </location>
</feature>